<dbReference type="Proteomes" id="UP001062846">
    <property type="component" value="Chromosome 1"/>
</dbReference>
<comment type="caution">
    <text evidence="1">The sequence shown here is derived from an EMBL/GenBank/DDBJ whole genome shotgun (WGS) entry which is preliminary data.</text>
</comment>
<reference evidence="1" key="1">
    <citation type="submission" date="2022-02" db="EMBL/GenBank/DDBJ databases">
        <title>Plant Genome Project.</title>
        <authorList>
            <person name="Zhang R.-G."/>
        </authorList>
    </citation>
    <scope>NUCLEOTIDE SEQUENCE</scope>
    <source>
        <strain evidence="1">AT1</strain>
    </source>
</reference>
<gene>
    <name evidence="1" type="ORF">RHMOL_Rhmol01G0027700</name>
</gene>
<keyword evidence="2" id="KW-1185">Reference proteome</keyword>
<evidence type="ECO:0000313" key="2">
    <source>
        <dbReference type="Proteomes" id="UP001062846"/>
    </source>
</evidence>
<proteinExistence type="predicted"/>
<dbReference type="EMBL" id="CM046388">
    <property type="protein sequence ID" value="KAI8570346.1"/>
    <property type="molecule type" value="Genomic_DNA"/>
</dbReference>
<accession>A0ACC0PYU7</accession>
<organism evidence="1 2">
    <name type="scientific">Rhododendron molle</name>
    <name type="common">Chinese azalea</name>
    <name type="synonym">Azalea mollis</name>
    <dbReference type="NCBI Taxonomy" id="49168"/>
    <lineage>
        <taxon>Eukaryota</taxon>
        <taxon>Viridiplantae</taxon>
        <taxon>Streptophyta</taxon>
        <taxon>Embryophyta</taxon>
        <taxon>Tracheophyta</taxon>
        <taxon>Spermatophyta</taxon>
        <taxon>Magnoliopsida</taxon>
        <taxon>eudicotyledons</taxon>
        <taxon>Gunneridae</taxon>
        <taxon>Pentapetalae</taxon>
        <taxon>asterids</taxon>
        <taxon>Ericales</taxon>
        <taxon>Ericaceae</taxon>
        <taxon>Ericoideae</taxon>
        <taxon>Rhodoreae</taxon>
        <taxon>Rhododendron</taxon>
    </lineage>
</organism>
<sequence>MVGTNLKAETMSLMDKRTALEGEMNVIIDSLCRPGGPGLSGNLIDSEANNLIFCFSLHVYASSSVWVMSNMTGFGIAGSQHDLKGFPRADIDIPVVRADRHRLAELRSDHKVITERIDQHIQLLHSTRLASKSSPLVHSGNVEGSNSLDSSIVHVGTSASYHNVLSGNTISAMDVDATVSIPFALVDEIAEDSPAAEDGLQLGDQIVKFGNVESGDNLLSKLASEAQSNQGRGVSVVVLRQAAVVNLTITPRVWQGRGLLGNWTSMGSRMFSRALWCGASLHFAVAFALIDWDILLGQLEDNVQ</sequence>
<name>A0ACC0PYU7_RHOML</name>
<evidence type="ECO:0000313" key="1">
    <source>
        <dbReference type="EMBL" id="KAI8570346.1"/>
    </source>
</evidence>
<protein>
    <submittedName>
        <fullName evidence="1">Uncharacterized protein</fullName>
    </submittedName>
</protein>